<evidence type="ECO:0000313" key="1">
    <source>
        <dbReference type="EMBL" id="AWN35688.1"/>
    </source>
</evidence>
<sequence length="87" mass="9171">MADPKTTGELRKAAEVTDDEINAAVDAVLAKPETGQYPIGGGYLLDLAAAIEAHEPSAKALADPEAKPGWRRTMARTAILMGRPEKA</sequence>
<dbReference type="Proteomes" id="UP000246058">
    <property type="component" value="Chromosome"/>
</dbReference>
<organism evidence="1 2">
    <name type="scientific">Methylobacterium radiodurans</name>
    <dbReference type="NCBI Taxonomy" id="2202828"/>
    <lineage>
        <taxon>Bacteria</taxon>
        <taxon>Pseudomonadati</taxon>
        <taxon>Pseudomonadota</taxon>
        <taxon>Alphaproteobacteria</taxon>
        <taxon>Hyphomicrobiales</taxon>
        <taxon>Methylobacteriaceae</taxon>
        <taxon>Methylobacterium</taxon>
    </lineage>
</organism>
<protein>
    <submittedName>
        <fullName evidence="1">Uncharacterized protein</fullName>
    </submittedName>
</protein>
<proteinExistence type="predicted"/>
<dbReference type="RefSeq" id="WP_109950803.1">
    <property type="nucleotide sequence ID" value="NZ_CP029551.1"/>
</dbReference>
<dbReference type="EMBL" id="CP029551">
    <property type="protein sequence ID" value="AWN35688.1"/>
    <property type="molecule type" value="Genomic_DNA"/>
</dbReference>
<keyword evidence="2" id="KW-1185">Reference proteome</keyword>
<accession>A0A2U8VQE3</accession>
<evidence type="ECO:0000313" key="2">
    <source>
        <dbReference type="Proteomes" id="UP000246058"/>
    </source>
</evidence>
<name>A0A2U8VQE3_9HYPH</name>
<dbReference type="OrthoDB" id="8003682at2"/>
<dbReference type="AlphaFoldDB" id="A0A2U8VQE3"/>
<gene>
    <name evidence="1" type="ORF">DK427_07980</name>
</gene>
<reference evidence="1 2" key="1">
    <citation type="submission" date="2018-05" db="EMBL/GenBank/DDBJ databases">
        <title>Complete Genome Sequence of Methylobacterium sp. 17Sr1-43.</title>
        <authorList>
            <person name="Srinivasan S."/>
        </authorList>
    </citation>
    <scope>NUCLEOTIDE SEQUENCE [LARGE SCALE GENOMIC DNA]</scope>
    <source>
        <strain evidence="1 2">17Sr1-43</strain>
    </source>
</reference>
<dbReference type="KEGG" id="meti:DK427_07980"/>